<name>A0A679HUN0_9RHOO</name>
<keyword evidence="2" id="KW-1185">Reference proteome</keyword>
<accession>A0A679HUN0</accession>
<reference evidence="2" key="1">
    <citation type="submission" date="2020-01" db="EMBL/GenBank/DDBJ databases">
        <title>Phosphoaccumulans saitamaens gen. nov., sp. nov., a polyphosphate accumulating bacterium isolated from surface river water.</title>
        <authorList>
            <person name="Watanabe K."/>
            <person name="Suda W."/>
        </authorList>
    </citation>
    <scope>NUCLEOTIDE SEQUENCE [LARGE SCALE GENOMIC DNA]</scope>
    <source>
        <strain evidence="2">ICHIAU1</strain>
    </source>
</reference>
<protein>
    <submittedName>
        <fullName evidence="1">Uncharacterized protein</fullName>
    </submittedName>
</protein>
<gene>
    <name evidence="1" type="ORF">ICHIAU1_15790</name>
</gene>
<organism evidence="1 2">
    <name type="scientific">Fluviibacter phosphoraccumulans</name>
    <dbReference type="NCBI Taxonomy" id="1751046"/>
    <lineage>
        <taxon>Bacteria</taxon>
        <taxon>Pseudomonadati</taxon>
        <taxon>Pseudomonadota</taxon>
        <taxon>Betaproteobacteria</taxon>
        <taxon>Rhodocyclales</taxon>
        <taxon>Fluviibacteraceae</taxon>
        <taxon>Fluviibacter</taxon>
    </lineage>
</organism>
<dbReference type="RefSeq" id="WP_162071281.1">
    <property type="nucleotide sequence ID" value="NZ_AP019011.1"/>
</dbReference>
<sequence>MKTQRIALIALAVALATGVAQAETLRAITTDAHGSYALDTDSIVKSNGKTAFTVQTIYSNKMTAPNNATYNKATNTFLADCKAKNQALTGVTLMDGTGKVVYSYTPTVSEAPMIAPEKNSLDAKILQTVCSIK</sequence>
<evidence type="ECO:0000313" key="1">
    <source>
        <dbReference type="EMBL" id="BBU69296.1"/>
    </source>
</evidence>
<dbReference type="Proteomes" id="UP000463961">
    <property type="component" value="Chromosome"/>
</dbReference>
<dbReference type="AlphaFoldDB" id="A0A679HUN0"/>
<dbReference type="InterPro" id="IPR031939">
    <property type="entry name" value="Adhesin_E-like"/>
</dbReference>
<dbReference type="Pfam" id="PF16747">
    <property type="entry name" value="Adhesin_E"/>
    <property type="match status" value="1"/>
</dbReference>
<proteinExistence type="predicted"/>
<evidence type="ECO:0000313" key="2">
    <source>
        <dbReference type="Proteomes" id="UP000463961"/>
    </source>
</evidence>
<dbReference type="EMBL" id="AP022345">
    <property type="protein sequence ID" value="BBU69296.1"/>
    <property type="molecule type" value="Genomic_DNA"/>
</dbReference>